<dbReference type="RefSeq" id="WP_188459768.1">
    <property type="nucleotide sequence ID" value="NZ_BAABHU010000001.1"/>
</dbReference>
<protein>
    <recommendedName>
        <fullName evidence="3">Phenylacetic acid degradation b</fullName>
    </recommendedName>
</protein>
<proteinExistence type="predicted"/>
<accession>A0ABQ1L7D9</accession>
<keyword evidence="2" id="KW-1185">Reference proteome</keyword>
<gene>
    <name evidence="1" type="ORF">GCM10011506_00260</name>
</gene>
<dbReference type="Gene3D" id="3.10.20.520">
    <property type="entry name" value="Phenylacetic acid degradation B"/>
    <property type="match status" value="2"/>
</dbReference>
<dbReference type="EMBL" id="BMEC01000001">
    <property type="protein sequence ID" value="GGC19179.1"/>
    <property type="molecule type" value="Genomic_DNA"/>
</dbReference>
<dbReference type="InterPro" id="IPR009359">
    <property type="entry name" value="PaaB"/>
</dbReference>
<dbReference type="Pfam" id="PF06243">
    <property type="entry name" value="PaaB"/>
    <property type="match status" value="2"/>
</dbReference>
<comment type="caution">
    <text evidence="1">The sequence shown here is derived from an EMBL/GenBank/DDBJ whole genome shotgun (WGS) entry which is preliminary data.</text>
</comment>
<evidence type="ECO:0000313" key="1">
    <source>
        <dbReference type="EMBL" id="GGC19179.1"/>
    </source>
</evidence>
<evidence type="ECO:0000313" key="2">
    <source>
        <dbReference type="Proteomes" id="UP000636010"/>
    </source>
</evidence>
<evidence type="ECO:0008006" key="3">
    <source>
        <dbReference type="Google" id="ProtNLM"/>
    </source>
</evidence>
<organism evidence="1 2">
    <name type="scientific">Marivirga lumbricoides</name>
    <dbReference type="NCBI Taxonomy" id="1046115"/>
    <lineage>
        <taxon>Bacteria</taxon>
        <taxon>Pseudomonadati</taxon>
        <taxon>Bacteroidota</taxon>
        <taxon>Cytophagia</taxon>
        <taxon>Cytophagales</taxon>
        <taxon>Marivirgaceae</taxon>
        <taxon>Marivirga</taxon>
    </lineage>
</organism>
<sequence length="214" mass="24634">MSDFLKSLDPRINRLSIPAEFGSSFPEKDEKDQFITYEVFVQPKENKAMQHEGIVHAPTEEMAFLFAKEQFSRRGMSCVGIWVIKTTAIQVSPITENGEDIYDYINKEIMEGAEENGLSTYQVFQLAKRGKQHSLSGSVEANSFEEALWNAKNTFADDKPALNLWIVKEEDILKIEGDEFADIWNTLPDKKYRDAMDYKATEKIKKFKEEQQKA</sequence>
<dbReference type="InterPro" id="IPR038693">
    <property type="entry name" value="PaaB_sf"/>
</dbReference>
<reference evidence="2" key="1">
    <citation type="journal article" date="2019" name="Int. J. Syst. Evol. Microbiol.">
        <title>The Global Catalogue of Microorganisms (GCM) 10K type strain sequencing project: providing services to taxonomists for standard genome sequencing and annotation.</title>
        <authorList>
            <consortium name="The Broad Institute Genomics Platform"/>
            <consortium name="The Broad Institute Genome Sequencing Center for Infectious Disease"/>
            <person name="Wu L."/>
            <person name="Ma J."/>
        </authorList>
    </citation>
    <scope>NUCLEOTIDE SEQUENCE [LARGE SCALE GENOMIC DNA]</scope>
    <source>
        <strain evidence="2">CGMCC 1.10832</strain>
    </source>
</reference>
<dbReference type="Proteomes" id="UP000636010">
    <property type="component" value="Unassembled WGS sequence"/>
</dbReference>
<name>A0ABQ1L7D9_9BACT</name>